<dbReference type="Proteomes" id="UP000053841">
    <property type="component" value="Unassembled WGS sequence"/>
</dbReference>
<name>W6YJM2_COCC2</name>
<dbReference type="GeneID" id="19151850"/>
<reference evidence="1 2" key="1">
    <citation type="journal article" date="2013" name="PLoS Genet.">
        <title>Comparative genome structure, secondary metabolite, and effector coding capacity across Cochliobolus pathogens.</title>
        <authorList>
            <person name="Condon B.J."/>
            <person name="Leng Y."/>
            <person name="Wu D."/>
            <person name="Bushley K.E."/>
            <person name="Ohm R.A."/>
            <person name="Otillar R."/>
            <person name="Martin J."/>
            <person name="Schackwitz W."/>
            <person name="Grimwood J."/>
            <person name="MohdZainudin N."/>
            <person name="Xue C."/>
            <person name="Wang R."/>
            <person name="Manning V.A."/>
            <person name="Dhillon B."/>
            <person name="Tu Z.J."/>
            <person name="Steffenson B.J."/>
            <person name="Salamov A."/>
            <person name="Sun H."/>
            <person name="Lowry S."/>
            <person name="LaButti K."/>
            <person name="Han J."/>
            <person name="Copeland A."/>
            <person name="Lindquist E."/>
            <person name="Barry K."/>
            <person name="Schmutz J."/>
            <person name="Baker S.E."/>
            <person name="Ciuffetti L.M."/>
            <person name="Grigoriev I.V."/>
            <person name="Zhong S."/>
            <person name="Turgeon B.G."/>
        </authorList>
    </citation>
    <scope>NUCLEOTIDE SEQUENCE [LARGE SCALE GENOMIC DNA]</scope>
    <source>
        <strain evidence="1 2">26-R-13</strain>
    </source>
</reference>
<dbReference type="KEGG" id="bze:COCCADRAFT_84870"/>
<dbReference type="HOGENOM" id="CLU_2782679_0_0_1"/>
<sequence length="69" mass="7657">VTCSLQVYPLGLGFFVKMKSAIVNVRHIPSLSSRPVHVSSCRSSLHLFLPTCRLTYGSPWTPRSQHSTS</sequence>
<accession>W6YJM2</accession>
<protein>
    <submittedName>
        <fullName evidence="1">Uncharacterized protein</fullName>
    </submittedName>
</protein>
<gene>
    <name evidence="1" type="ORF">COCCADRAFT_84870</name>
</gene>
<proteinExistence type="predicted"/>
<keyword evidence="2" id="KW-1185">Reference proteome</keyword>
<evidence type="ECO:0000313" key="1">
    <source>
        <dbReference type="EMBL" id="EUC37775.1"/>
    </source>
</evidence>
<feature type="non-terminal residue" evidence="1">
    <location>
        <position position="1"/>
    </location>
</feature>
<dbReference type="RefSeq" id="XP_007707995.1">
    <property type="nucleotide sequence ID" value="XM_007709805.1"/>
</dbReference>
<dbReference type="AlphaFoldDB" id="W6YJM2"/>
<evidence type="ECO:0000313" key="2">
    <source>
        <dbReference type="Proteomes" id="UP000053841"/>
    </source>
</evidence>
<organism evidence="1 2">
    <name type="scientific">Cochliobolus carbonum (strain 26-R-13)</name>
    <name type="common">Maize leaf spot fungus</name>
    <name type="synonym">Bipolaris zeicola</name>
    <dbReference type="NCBI Taxonomy" id="930089"/>
    <lineage>
        <taxon>Eukaryota</taxon>
        <taxon>Fungi</taxon>
        <taxon>Dikarya</taxon>
        <taxon>Ascomycota</taxon>
        <taxon>Pezizomycotina</taxon>
        <taxon>Dothideomycetes</taxon>
        <taxon>Pleosporomycetidae</taxon>
        <taxon>Pleosporales</taxon>
        <taxon>Pleosporineae</taxon>
        <taxon>Pleosporaceae</taxon>
        <taxon>Bipolaris</taxon>
    </lineage>
</organism>
<dbReference type="EMBL" id="KI964548">
    <property type="protein sequence ID" value="EUC37775.1"/>
    <property type="molecule type" value="Genomic_DNA"/>
</dbReference>